<feature type="compositionally biased region" description="Basic and acidic residues" evidence="1">
    <location>
        <begin position="165"/>
        <end position="180"/>
    </location>
</feature>
<gene>
    <name evidence="3" type="primary">spoVID</name>
    <name evidence="3" type="ORF">ACFSUO_01000</name>
</gene>
<dbReference type="InterPro" id="IPR036779">
    <property type="entry name" value="LysM_dom_sf"/>
</dbReference>
<feature type="compositionally biased region" description="Basic and acidic residues" evidence="1">
    <location>
        <begin position="220"/>
        <end position="229"/>
    </location>
</feature>
<dbReference type="Pfam" id="PF01476">
    <property type="entry name" value="LysM"/>
    <property type="match status" value="1"/>
</dbReference>
<protein>
    <submittedName>
        <fullName evidence="3">Stage VI sporulation protein D</fullName>
    </submittedName>
</protein>
<sequence>MENDRNVFRFELNESLFFERGQEVGEMLGVSLDPEISIQSFHDYISIRGVIELHGTYQKETTAVDEAESTADFEDYHSRRYVEKVENIDDGQAEFAHRFPVEISVPANRVTDMDDVTVGIESLDYEIPDQNQLKLDAVIEIQGITDEIEKTDDTEMEAEQAPLPRNEETFDFDIKMKKDDEESEETGYPETAPVLSEGPKLESSQQEPTLETVEETQEPEADKAAEKDRWKGKKTQTLAEFFGTEEKKEQEADMAGTAEQEYVEESYDESPSLATYPDSDYLIENDESSSGPEDVRYLADMFRSDEEEQYAKMRLCIVQETDTVESIAERYDITALQLLKQNRLEDESLQEGQLLYIPQKKES</sequence>
<organism evidence="3 4">
    <name type="scientific">Lentibacillus juripiscarius</name>
    <dbReference type="NCBI Taxonomy" id="257446"/>
    <lineage>
        <taxon>Bacteria</taxon>
        <taxon>Bacillati</taxon>
        <taxon>Bacillota</taxon>
        <taxon>Bacilli</taxon>
        <taxon>Bacillales</taxon>
        <taxon>Bacillaceae</taxon>
        <taxon>Lentibacillus</taxon>
    </lineage>
</organism>
<name>A0ABW5V1B5_9BACI</name>
<reference evidence="4" key="1">
    <citation type="journal article" date="2019" name="Int. J. Syst. Evol. Microbiol.">
        <title>The Global Catalogue of Microorganisms (GCM) 10K type strain sequencing project: providing services to taxonomists for standard genome sequencing and annotation.</title>
        <authorList>
            <consortium name="The Broad Institute Genomics Platform"/>
            <consortium name="The Broad Institute Genome Sequencing Center for Infectious Disease"/>
            <person name="Wu L."/>
            <person name="Ma J."/>
        </authorList>
    </citation>
    <scope>NUCLEOTIDE SEQUENCE [LARGE SCALE GENOMIC DNA]</scope>
    <source>
        <strain evidence="4">TISTR 1535</strain>
    </source>
</reference>
<dbReference type="RefSeq" id="WP_382390164.1">
    <property type="nucleotide sequence ID" value="NZ_JBHUNA010000001.1"/>
</dbReference>
<dbReference type="InterPro" id="IPR048862">
    <property type="entry name" value="SPOCS_spoVID_N"/>
</dbReference>
<evidence type="ECO:0000313" key="3">
    <source>
        <dbReference type="EMBL" id="MFD2759566.1"/>
    </source>
</evidence>
<feature type="domain" description="LysM" evidence="2">
    <location>
        <begin position="314"/>
        <end position="357"/>
    </location>
</feature>
<dbReference type="SUPFAM" id="SSF54106">
    <property type="entry name" value="LysM domain"/>
    <property type="match status" value="1"/>
</dbReference>
<dbReference type="EMBL" id="JBHUNA010000001">
    <property type="protein sequence ID" value="MFD2759566.1"/>
    <property type="molecule type" value="Genomic_DNA"/>
</dbReference>
<evidence type="ECO:0000256" key="1">
    <source>
        <dbReference type="SAM" id="MobiDB-lite"/>
    </source>
</evidence>
<evidence type="ECO:0000313" key="4">
    <source>
        <dbReference type="Proteomes" id="UP001597502"/>
    </source>
</evidence>
<keyword evidence="4" id="KW-1185">Reference proteome</keyword>
<dbReference type="InterPro" id="IPR014256">
    <property type="entry name" value="Spore_VI_D"/>
</dbReference>
<dbReference type="Proteomes" id="UP001597502">
    <property type="component" value="Unassembled WGS sequence"/>
</dbReference>
<dbReference type="PROSITE" id="PS51782">
    <property type="entry name" value="LYSM"/>
    <property type="match status" value="1"/>
</dbReference>
<dbReference type="SMART" id="SM00257">
    <property type="entry name" value="LysM"/>
    <property type="match status" value="1"/>
</dbReference>
<feature type="region of interest" description="Disordered" evidence="1">
    <location>
        <begin position="149"/>
        <end position="293"/>
    </location>
</feature>
<accession>A0ABW5V1B5</accession>
<proteinExistence type="predicted"/>
<dbReference type="Gene3D" id="3.10.350.10">
    <property type="entry name" value="LysM domain"/>
    <property type="match status" value="1"/>
</dbReference>
<dbReference type="Pfam" id="PF20918">
    <property type="entry name" value="SPOCS_spoVID-N"/>
    <property type="match status" value="1"/>
</dbReference>
<dbReference type="NCBIfam" id="TIGR02907">
    <property type="entry name" value="spore_VI_D"/>
    <property type="match status" value="1"/>
</dbReference>
<comment type="caution">
    <text evidence="3">The sequence shown here is derived from an EMBL/GenBank/DDBJ whole genome shotgun (WGS) entry which is preliminary data.</text>
</comment>
<dbReference type="InterPro" id="IPR018392">
    <property type="entry name" value="LysM"/>
</dbReference>
<evidence type="ECO:0000259" key="2">
    <source>
        <dbReference type="PROSITE" id="PS51782"/>
    </source>
</evidence>